<accession>A0A026WXU2</accession>
<dbReference type="EMBL" id="QOIP01000001">
    <property type="protein sequence ID" value="RLU26322.1"/>
    <property type="molecule type" value="Genomic_DNA"/>
</dbReference>
<reference evidence="2 4" key="2">
    <citation type="journal article" date="2018" name="Genome Res.">
        <title>The genomic architecture and molecular evolution of ant odorant receptors.</title>
        <authorList>
            <person name="McKenzie S.K."/>
            <person name="Kronauer D.J.C."/>
        </authorList>
    </citation>
    <scope>NUCLEOTIDE SEQUENCE [LARGE SCALE GENOMIC DNA]</scope>
    <source>
        <strain evidence="2">Clonal line C1</strain>
    </source>
</reference>
<dbReference type="EMBL" id="KK107077">
    <property type="protein sequence ID" value="EZA60608.1"/>
    <property type="molecule type" value="Genomic_DNA"/>
</dbReference>
<proteinExistence type="predicted"/>
<reference evidence="2" key="3">
    <citation type="submission" date="2018-07" db="EMBL/GenBank/DDBJ databases">
        <authorList>
            <person name="Mckenzie S.K."/>
            <person name="Kronauer D.J.C."/>
        </authorList>
    </citation>
    <scope>NUCLEOTIDE SEQUENCE</scope>
    <source>
        <strain evidence="2">Clonal line C1</strain>
    </source>
</reference>
<organism evidence="1 3">
    <name type="scientific">Ooceraea biroi</name>
    <name type="common">Clonal raider ant</name>
    <name type="synonym">Cerapachys biroi</name>
    <dbReference type="NCBI Taxonomy" id="2015173"/>
    <lineage>
        <taxon>Eukaryota</taxon>
        <taxon>Metazoa</taxon>
        <taxon>Ecdysozoa</taxon>
        <taxon>Arthropoda</taxon>
        <taxon>Hexapoda</taxon>
        <taxon>Insecta</taxon>
        <taxon>Pterygota</taxon>
        <taxon>Neoptera</taxon>
        <taxon>Endopterygota</taxon>
        <taxon>Hymenoptera</taxon>
        <taxon>Apocrita</taxon>
        <taxon>Aculeata</taxon>
        <taxon>Formicoidea</taxon>
        <taxon>Formicidae</taxon>
        <taxon>Dorylinae</taxon>
        <taxon>Ooceraea</taxon>
    </lineage>
</organism>
<evidence type="ECO:0000313" key="1">
    <source>
        <dbReference type="EMBL" id="EZA60608.1"/>
    </source>
</evidence>
<evidence type="ECO:0000313" key="3">
    <source>
        <dbReference type="Proteomes" id="UP000053097"/>
    </source>
</evidence>
<dbReference type="OrthoDB" id="6152532at2759"/>
<protein>
    <submittedName>
        <fullName evidence="1">Uncharacterized protein</fullName>
    </submittedName>
</protein>
<dbReference type="Proteomes" id="UP000053097">
    <property type="component" value="Unassembled WGS sequence"/>
</dbReference>
<keyword evidence="3" id="KW-1185">Reference proteome</keyword>
<dbReference type="Proteomes" id="UP000279307">
    <property type="component" value="Chromosome 1"/>
</dbReference>
<evidence type="ECO:0000313" key="2">
    <source>
        <dbReference type="EMBL" id="RLU26322.1"/>
    </source>
</evidence>
<dbReference type="AlphaFoldDB" id="A0A026WXU2"/>
<sequence>MENVILVAEEEIHDVCSKRGMWVAGSLGVIVGGKEETLRGTRAHAAGVRVMNVESARPPRDTHVTPIMTGYYVIPVQDPSPLFPMPRTGRRVAVDTGRGHFASVVRNLLGPIYGDGVMNLVIRQARDILVCAYHGNLDNFVRIYLSPAAGLLAEVKYAASETVSYFGI</sequence>
<gene>
    <name evidence="2" type="ORF">DMN91_000116</name>
    <name evidence="1" type="ORF">X777_14634</name>
</gene>
<name>A0A026WXU2_OOCBI</name>
<reference evidence="1 3" key="1">
    <citation type="journal article" date="2014" name="Curr. Biol.">
        <title>The genome of the clonal raider ant Cerapachys biroi.</title>
        <authorList>
            <person name="Oxley P.R."/>
            <person name="Ji L."/>
            <person name="Fetter-Pruneda I."/>
            <person name="McKenzie S.K."/>
            <person name="Li C."/>
            <person name="Hu H."/>
            <person name="Zhang G."/>
            <person name="Kronauer D.J."/>
        </authorList>
    </citation>
    <scope>NUCLEOTIDE SEQUENCE [LARGE SCALE GENOMIC DNA]</scope>
</reference>
<dbReference type="STRING" id="2015173.A0A026WXU2"/>
<evidence type="ECO:0000313" key="4">
    <source>
        <dbReference type="Proteomes" id="UP000279307"/>
    </source>
</evidence>